<dbReference type="AlphaFoldDB" id="A0A5B7IDG9"/>
<gene>
    <name evidence="1" type="ORF">E2C01_074112</name>
</gene>
<dbReference type="Proteomes" id="UP000324222">
    <property type="component" value="Unassembled WGS sequence"/>
</dbReference>
<proteinExistence type="predicted"/>
<evidence type="ECO:0000313" key="1">
    <source>
        <dbReference type="EMBL" id="MPC79577.1"/>
    </source>
</evidence>
<dbReference type="EMBL" id="VSRR010051504">
    <property type="protein sequence ID" value="MPC79577.1"/>
    <property type="molecule type" value="Genomic_DNA"/>
</dbReference>
<comment type="caution">
    <text evidence="1">The sequence shown here is derived from an EMBL/GenBank/DDBJ whole genome shotgun (WGS) entry which is preliminary data.</text>
</comment>
<keyword evidence="2" id="KW-1185">Reference proteome</keyword>
<accession>A0A5B7IDG9</accession>
<evidence type="ECO:0000313" key="2">
    <source>
        <dbReference type="Proteomes" id="UP000324222"/>
    </source>
</evidence>
<name>A0A5B7IDG9_PORTR</name>
<reference evidence="1 2" key="1">
    <citation type="submission" date="2019-05" db="EMBL/GenBank/DDBJ databases">
        <title>Another draft genome of Portunus trituberculatus and its Hox gene families provides insights of decapod evolution.</title>
        <authorList>
            <person name="Jeong J.-H."/>
            <person name="Song I."/>
            <person name="Kim S."/>
            <person name="Choi T."/>
            <person name="Kim D."/>
            <person name="Ryu S."/>
            <person name="Kim W."/>
        </authorList>
    </citation>
    <scope>NUCLEOTIDE SEQUENCE [LARGE SCALE GENOMIC DNA]</scope>
    <source>
        <tissue evidence="1">Muscle</tissue>
    </source>
</reference>
<protein>
    <submittedName>
        <fullName evidence="1">Uncharacterized protein</fullName>
    </submittedName>
</protein>
<organism evidence="1 2">
    <name type="scientific">Portunus trituberculatus</name>
    <name type="common">Swimming crab</name>
    <name type="synonym">Neptunus trituberculatus</name>
    <dbReference type="NCBI Taxonomy" id="210409"/>
    <lineage>
        <taxon>Eukaryota</taxon>
        <taxon>Metazoa</taxon>
        <taxon>Ecdysozoa</taxon>
        <taxon>Arthropoda</taxon>
        <taxon>Crustacea</taxon>
        <taxon>Multicrustacea</taxon>
        <taxon>Malacostraca</taxon>
        <taxon>Eumalacostraca</taxon>
        <taxon>Eucarida</taxon>
        <taxon>Decapoda</taxon>
        <taxon>Pleocyemata</taxon>
        <taxon>Brachyura</taxon>
        <taxon>Eubrachyura</taxon>
        <taxon>Portunoidea</taxon>
        <taxon>Portunidae</taxon>
        <taxon>Portuninae</taxon>
        <taxon>Portunus</taxon>
    </lineage>
</organism>
<sequence length="92" mass="10181">MSSNPLNPFNTGAHLYLEICVRLDHFIDIRKSLWRALHVALPGLEAGTLIEASVEERVGVGIAYVEKGARRCHVTRNALSSRQTHLTCTLKG</sequence>